<dbReference type="AlphaFoldDB" id="A0AAD5YNS4"/>
<accession>A0AAD5YNS4</accession>
<proteinExistence type="predicted"/>
<gene>
    <name evidence="1" type="ORF">NP233_g8754</name>
</gene>
<reference evidence="1" key="1">
    <citation type="submission" date="2022-07" db="EMBL/GenBank/DDBJ databases">
        <title>Genome Sequence of Leucocoprinus birnbaumii.</title>
        <authorList>
            <person name="Buettner E."/>
        </authorList>
    </citation>
    <scope>NUCLEOTIDE SEQUENCE</scope>
    <source>
        <strain evidence="1">VT141</strain>
    </source>
</reference>
<comment type="caution">
    <text evidence="1">The sequence shown here is derived from an EMBL/GenBank/DDBJ whole genome shotgun (WGS) entry which is preliminary data.</text>
</comment>
<dbReference type="Proteomes" id="UP001213000">
    <property type="component" value="Unassembled WGS sequence"/>
</dbReference>
<protein>
    <submittedName>
        <fullName evidence="1">Uncharacterized protein</fullName>
    </submittedName>
</protein>
<evidence type="ECO:0000313" key="1">
    <source>
        <dbReference type="EMBL" id="KAJ3563726.1"/>
    </source>
</evidence>
<sequence>MPAPQKKNSTSNSMDNLELTIDKGAIIPNWILQRLKTEELYKLCEARNLVVEPTGKRGKGRVVKRDYIAAIKKYCGDVRGGTQSVGSTTGPSSADRLSVDTEMAFDADILGQNARPEPVQVVGIAQVARDWLDDMNLIQLNHRTKSYRSKRVKIRVFEHPKDWASIAETERALEVRGGLDLHELEGYLGYQVQIIAPRTYRPFFEYVPGYIDADDLVELLHDDYIRVVAKK</sequence>
<evidence type="ECO:0000313" key="2">
    <source>
        <dbReference type="Proteomes" id="UP001213000"/>
    </source>
</evidence>
<organism evidence="1 2">
    <name type="scientific">Leucocoprinus birnbaumii</name>
    <dbReference type="NCBI Taxonomy" id="56174"/>
    <lineage>
        <taxon>Eukaryota</taxon>
        <taxon>Fungi</taxon>
        <taxon>Dikarya</taxon>
        <taxon>Basidiomycota</taxon>
        <taxon>Agaricomycotina</taxon>
        <taxon>Agaricomycetes</taxon>
        <taxon>Agaricomycetidae</taxon>
        <taxon>Agaricales</taxon>
        <taxon>Agaricineae</taxon>
        <taxon>Agaricaceae</taxon>
        <taxon>Leucocoprinus</taxon>
    </lineage>
</organism>
<name>A0AAD5YNS4_9AGAR</name>
<keyword evidence="2" id="KW-1185">Reference proteome</keyword>
<dbReference type="EMBL" id="JANIEX010000729">
    <property type="protein sequence ID" value="KAJ3563726.1"/>
    <property type="molecule type" value="Genomic_DNA"/>
</dbReference>